<dbReference type="PANTHER" id="PTHR43798">
    <property type="entry name" value="MONOACYLGLYCEROL LIPASE"/>
    <property type="match status" value="1"/>
</dbReference>
<dbReference type="AlphaFoldDB" id="H5UN53"/>
<dbReference type="GO" id="GO:0016020">
    <property type="term" value="C:membrane"/>
    <property type="evidence" value="ECO:0007669"/>
    <property type="project" value="TreeGrafter"/>
</dbReference>
<proteinExistence type="predicted"/>
<dbReference type="PANTHER" id="PTHR43798:SF33">
    <property type="entry name" value="HYDROLASE, PUTATIVE (AFU_ORTHOLOGUE AFUA_2G14860)-RELATED"/>
    <property type="match status" value="1"/>
</dbReference>
<evidence type="ECO:0000259" key="1">
    <source>
        <dbReference type="Pfam" id="PF00561"/>
    </source>
</evidence>
<dbReference type="InterPro" id="IPR050266">
    <property type="entry name" value="AB_hydrolase_sf"/>
</dbReference>
<dbReference type="Proteomes" id="UP000004367">
    <property type="component" value="Unassembled WGS sequence"/>
</dbReference>
<organism evidence="2 3">
    <name type="scientific">Mobilicoccus pelagius NBRC 104925</name>
    <dbReference type="NCBI Taxonomy" id="1089455"/>
    <lineage>
        <taxon>Bacteria</taxon>
        <taxon>Bacillati</taxon>
        <taxon>Actinomycetota</taxon>
        <taxon>Actinomycetes</taxon>
        <taxon>Micrococcales</taxon>
        <taxon>Dermatophilaceae</taxon>
        <taxon>Mobilicoccus</taxon>
    </lineage>
</organism>
<dbReference type="EMBL" id="BAFE01000005">
    <property type="protein sequence ID" value="GAB47161.1"/>
    <property type="molecule type" value="Genomic_DNA"/>
</dbReference>
<dbReference type="InterPro" id="IPR000073">
    <property type="entry name" value="AB_hydrolase_1"/>
</dbReference>
<dbReference type="Pfam" id="PF00561">
    <property type="entry name" value="Abhydrolase_1"/>
    <property type="match status" value="1"/>
</dbReference>
<reference evidence="2 3" key="1">
    <citation type="submission" date="2012-02" db="EMBL/GenBank/DDBJ databases">
        <title>Whole genome shotgun sequence of Mobilicoccus pelagius NBRC 104925.</title>
        <authorList>
            <person name="Yoshida Y."/>
            <person name="Hosoyama A."/>
            <person name="Tsuchikane K."/>
            <person name="Katsumata H."/>
            <person name="Yamazaki S."/>
            <person name="Fujita N."/>
        </authorList>
    </citation>
    <scope>NUCLEOTIDE SEQUENCE [LARGE SCALE GENOMIC DNA]</scope>
    <source>
        <strain evidence="2 3">NBRC 104925</strain>
    </source>
</reference>
<protein>
    <submittedName>
        <fullName evidence="2">Peptidase S33 family protein</fullName>
    </submittedName>
</protein>
<feature type="domain" description="AB hydrolase-1" evidence="1">
    <location>
        <begin position="22"/>
        <end position="238"/>
    </location>
</feature>
<evidence type="ECO:0000313" key="3">
    <source>
        <dbReference type="Proteomes" id="UP000004367"/>
    </source>
</evidence>
<dbReference type="RefSeq" id="WP_009481059.1">
    <property type="nucleotide sequence ID" value="NZ_BAFE01000005.1"/>
</dbReference>
<dbReference type="GO" id="GO:0003824">
    <property type="term" value="F:catalytic activity"/>
    <property type="evidence" value="ECO:0007669"/>
    <property type="project" value="UniProtKB-ARBA"/>
</dbReference>
<gene>
    <name evidence="2" type="ORF">MOPEL_005_00230</name>
</gene>
<accession>H5UN53</accession>
<comment type="caution">
    <text evidence="2">The sequence shown here is derived from an EMBL/GenBank/DDBJ whole genome shotgun (WGS) entry which is preliminary data.</text>
</comment>
<keyword evidence="3" id="KW-1185">Reference proteome</keyword>
<dbReference type="eggNOG" id="COG1073">
    <property type="taxonomic scope" value="Bacteria"/>
</dbReference>
<dbReference type="InterPro" id="IPR029058">
    <property type="entry name" value="AB_hydrolase_fold"/>
</dbReference>
<evidence type="ECO:0000313" key="2">
    <source>
        <dbReference type="EMBL" id="GAB47161.1"/>
    </source>
</evidence>
<dbReference type="STRING" id="1089455.MOPEL_005_00230"/>
<dbReference type="SUPFAM" id="SSF53474">
    <property type="entry name" value="alpha/beta-Hydrolases"/>
    <property type="match status" value="1"/>
</dbReference>
<dbReference type="Gene3D" id="3.40.50.1820">
    <property type="entry name" value="alpha/beta hydrolase"/>
    <property type="match status" value="1"/>
</dbReference>
<name>H5UN53_9MICO</name>
<sequence>MLAGPTGAVEYLSIGEGTPSTVFAHGLGGSISTTRPFASGVPGRRTFLHFRGHGASEAPETAWTYPALAGELRAVADHVDATRCLGVSMGAGAMCALLEETPDRFDRIVFVIPALIDRQRTDAALQRLVDLADLVDDRDVEGIAAHFVDEQPPELRERPVVQAWAQEQARLLSGTPVATALRALPHAVPLTDRASLSRVTAPALVIGQEGDDAHPESIAREFADVLPHAELEILPPGGVLWSHRSRVRALVSAFLSD</sequence>